<evidence type="ECO:0000313" key="3">
    <source>
        <dbReference type="Proteomes" id="UP000009134"/>
    </source>
</evidence>
<organism evidence="2 3">
    <name type="scientific">Novosphingobium aromaticivorans (strain ATCC 700278 / DSM 12444 / CCUG 56034 / CIP 105152 / NBRC 16084 / F199)</name>
    <dbReference type="NCBI Taxonomy" id="279238"/>
    <lineage>
        <taxon>Bacteria</taxon>
        <taxon>Pseudomonadati</taxon>
        <taxon>Pseudomonadota</taxon>
        <taxon>Alphaproteobacteria</taxon>
        <taxon>Sphingomonadales</taxon>
        <taxon>Sphingomonadaceae</taxon>
        <taxon>Novosphingobium</taxon>
    </lineage>
</organism>
<dbReference type="HOGENOM" id="CLU_820930_0_0_5"/>
<feature type="compositionally biased region" description="Basic and acidic residues" evidence="1">
    <location>
        <begin position="27"/>
        <end position="38"/>
    </location>
</feature>
<reference evidence="3" key="1">
    <citation type="submission" date="2006-01" db="EMBL/GenBank/DDBJ databases">
        <title>Complete sequence of Novosphingobium aromaticivorans DSM 12444.</title>
        <authorList>
            <consortium name="US DOE Joint Genome Institute"/>
            <person name="Copeland A."/>
            <person name="Lucas S."/>
            <person name="Lapidus A."/>
            <person name="Barry K."/>
            <person name="Detter J.C."/>
            <person name="Glavina T."/>
            <person name="Hammon N."/>
            <person name="Israni S."/>
            <person name="Pitluck S."/>
            <person name="Chain P."/>
            <person name="Malfatti S."/>
            <person name="Shin M."/>
            <person name="Vergez L."/>
            <person name="Schmutz J."/>
            <person name="Larimer F."/>
            <person name="Land M."/>
            <person name="Kyrpides N."/>
            <person name="Ivanova N."/>
            <person name="Fredrickson J."/>
            <person name="Balkwill D."/>
            <person name="Romine M.F."/>
            <person name="Richardson P."/>
        </authorList>
    </citation>
    <scope>NUCLEOTIDE SEQUENCE [LARGE SCALE GENOMIC DNA]</scope>
    <source>
        <strain evidence="3">ATCC 700278 / DSM 12444 / CCUG 56034 / CIP 105152 / NBRC 16084 / F199</strain>
    </source>
</reference>
<sequence>MWSSPLAPTVHAAAREDIAAILAQRASTERGRASDHEAVSASSGFAFAGQDGAEARPRTADGDGLTDRQRAEPPGWYLHERGLLWRVNPGIAPPPDLRPQAEAAEGEYQDPAVFKDDPRWTFDRWLLMRAGSGDAAQAPGAASYGASQAGAIARFRLGRGAPRESYVYLRTSLAINAPAKDKEIAIGFGMRPIARVPVRVLAEARLQDSSQSAVRIRPVATVISELPWQRLPFGFRGEAYGQAGYAGGRDATAFFDVQAVADRQLDALLPKRMDLRIGAGVWAGGQKGAVRVDAGPRVSFRMNLGEEVPSRIALDWRFRLTGNARPGSGPALTIASSF</sequence>
<dbReference type="AlphaFoldDB" id="Q2G4Z4"/>
<dbReference type="EMBL" id="CP000248">
    <property type="protein sequence ID" value="ABD27079.1"/>
    <property type="molecule type" value="Genomic_DNA"/>
</dbReference>
<feature type="compositionally biased region" description="Basic and acidic residues" evidence="1">
    <location>
        <begin position="53"/>
        <end position="71"/>
    </location>
</feature>
<feature type="compositionally biased region" description="Low complexity" evidence="1">
    <location>
        <begin position="40"/>
        <end position="49"/>
    </location>
</feature>
<accession>Q2G4Z4</accession>
<dbReference type="KEGG" id="nar:Saro_2643"/>
<keyword evidence="3" id="KW-1185">Reference proteome</keyword>
<dbReference type="eggNOG" id="ENOG5031BNP">
    <property type="taxonomic scope" value="Bacteria"/>
</dbReference>
<dbReference type="Proteomes" id="UP000009134">
    <property type="component" value="Chromosome"/>
</dbReference>
<protein>
    <submittedName>
        <fullName evidence="2">Uncharacterized protein</fullName>
    </submittedName>
</protein>
<evidence type="ECO:0000313" key="2">
    <source>
        <dbReference type="EMBL" id="ABD27079.1"/>
    </source>
</evidence>
<proteinExistence type="predicted"/>
<evidence type="ECO:0000256" key="1">
    <source>
        <dbReference type="SAM" id="MobiDB-lite"/>
    </source>
</evidence>
<gene>
    <name evidence="2" type="ordered locus">Saro_2643</name>
</gene>
<name>Q2G4Z4_NOVAD</name>
<feature type="region of interest" description="Disordered" evidence="1">
    <location>
        <begin position="25"/>
        <end position="73"/>
    </location>
</feature>
<dbReference type="STRING" id="279238.Saro_2643"/>